<dbReference type="OrthoDB" id="666726at2759"/>
<dbReference type="FunCoup" id="A0A2P5EBN3">
    <property type="interactions" value="176"/>
</dbReference>
<keyword evidence="2" id="KW-0805">Transcription regulation</keyword>
<reference evidence="8" key="1">
    <citation type="submission" date="2016-06" db="EMBL/GenBank/DDBJ databases">
        <title>Parallel loss of symbiosis genes in relatives of nitrogen-fixing non-legume Parasponia.</title>
        <authorList>
            <person name="Van Velzen R."/>
            <person name="Holmer R."/>
            <person name="Bu F."/>
            <person name="Rutten L."/>
            <person name="Van Zeijl A."/>
            <person name="Liu W."/>
            <person name="Santuari L."/>
            <person name="Cao Q."/>
            <person name="Sharma T."/>
            <person name="Shen D."/>
            <person name="Roswanjaya Y."/>
            <person name="Wardhani T."/>
            <person name="Kalhor M.S."/>
            <person name="Jansen J."/>
            <person name="Van den Hoogen J."/>
            <person name="Gungor B."/>
            <person name="Hartog M."/>
            <person name="Hontelez J."/>
            <person name="Verver J."/>
            <person name="Yang W.-C."/>
            <person name="Schijlen E."/>
            <person name="Repin R."/>
            <person name="Schilthuizen M."/>
            <person name="Schranz E."/>
            <person name="Heidstra R."/>
            <person name="Miyata K."/>
            <person name="Fedorova E."/>
            <person name="Kohlen W."/>
            <person name="Bisseling T."/>
            <person name="Smit S."/>
            <person name="Geurts R."/>
        </authorList>
    </citation>
    <scope>NUCLEOTIDE SEQUENCE [LARGE SCALE GENOMIC DNA]</scope>
    <source>
        <strain evidence="8">cv. RG33-2</strain>
    </source>
</reference>
<evidence type="ECO:0000313" key="8">
    <source>
        <dbReference type="Proteomes" id="UP000237000"/>
    </source>
</evidence>
<dbReference type="InParanoid" id="A0A2P5EBN3"/>
<keyword evidence="4" id="KW-0539">Nucleus</keyword>
<feature type="region of interest" description="Disordered" evidence="6">
    <location>
        <begin position="48"/>
        <end position="105"/>
    </location>
</feature>
<comment type="subcellular location">
    <subcellularLocation>
        <location evidence="1">Nucleus</location>
    </subcellularLocation>
</comment>
<evidence type="ECO:0000256" key="2">
    <source>
        <dbReference type="ARBA" id="ARBA00023015"/>
    </source>
</evidence>
<evidence type="ECO:0000256" key="4">
    <source>
        <dbReference type="ARBA" id="ARBA00023242"/>
    </source>
</evidence>
<feature type="short sequence motif" description="VHIID" evidence="5">
    <location>
        <begin position="427"/>
        <end position="431"/>
    </location>
</feature>
<dbReference type="AlphaFoldDB" id="A0A2P5EBN3"/>
<keyword evidence="3" id="KW-0804">Transcription</keyword>
<dbReference type="EMBL" id="JXTC01000186">
    <property type="protein sequence ID" value="PON82961.1"/>
    <property type="molecule type" value="Genomic_DNA"/>
</dbReference>
<keyword evidence="8" id="KW-1185">Reference proteome</keyword>
<gene>
    <name evidence="7" type="primary">TorSCL17</name>
    <name evidence="7" type="ORF">TorRG33x02_212570</name>
</gene>
<feature type="region of interest" description="Leucine repeat II (LRII)" evidence="5">
    <location>
        <begin position="479"/>
        <end position="511"/>
    </location>
</feature>
<dbReference type="Proteomes" id="UP000237000">
    <property type="component" value="Unassembled WGS sequence"/>
</dbReference>
<comment type="caution">
    <text evidence="5">Lacks conserved residue(s) required for the propagation of feature annotation.</text>
</comment>
<evidence type="ECO:0000256" key="3">
    <source>
        <dbReference type="ARBA" id="ARBA00023163"/>
    </source>
</evidence>
<dbReference type="InterPro" id="IPR005202">
    <property type="entry name" value="TF_GRAS"/>
</dbReference>
<dbReference type="PROSITE" id="PS50985">
    <property type="entry name" value="GRAS"/>
    <property type="match status" value="1"/>
</dbReference>
<dbReference type="GO" id="GO:0005634">
    <property type="term" value="C:nucleus"/>
    <property type="evidence" value="ECO:0007669"/>
    <property type="project" value="UniProtKB-SubCell"/>
</dbReference>
<name>A0A2P5EBN3_TREOI</name>
<evidence type="ECO:0000256" key="1">
    <source>
        <dbReference type="ARBA" id="ARBA00004123"/>
    </source>
</evidence>
<comment type="caution">
    <text evidence="7">The sequence shown here is derived from an EMBL/GenBank/DDBJ whole genome shotgun (WGS) entry which is preliminary data.</text>
</comment>
<evidence type="ECO:0000256" key="5">
    <source>
        <dbReference type="PROSITE-ProRule" id="PRU01191"/>
    </source>
</evidence>
<comment type="similarity">
    <text evidence="5">Belongs to the GRAS family.</text>
</comment>
<evidence type="ECO:0000313" key="7">
    <source>
        <dbReference type="EMBL" id="PON82961.1"/>
    </source>
</evidence>
<protein>
    <submittedName>
        <fullName evidence="7">GRAS transcription factor</fullName>
    </submittedName>
</protein>
<dbReference type="PANTHER" id="PTHR31636">
    <property type="entry name" value="OSJNBA0084A10.13 PROTEIN-RELATED"/>
    <property type="match status" value="1"/>
</dbReference>
<sequence length="684" mass="73954">MNKAMLPLPFEEFQAKGVLDVSSTASDSVLPPQKWNTLITKENCYMGSEPTSVLDTRSPSPPTSTSTLSSSLGSGGGGTGSVNTTTGPGLALASASDAPSGTGSALVEEKCGLGMGDWESVLSESPGQEQSIMRLIMSEVDDPSLGLNKLLQSGSVSQEMEFGAGGFGLVDQGFGFEPIIGTGTACSDFQFSAPDVQSYNANSLLPVSPLGFHQQHHQLVEHVEAKPQVLNAINQNQALVMPLTYAQLQEHYGVSPPPAKRLNTGAVGANYQAQKVQFPNSGHEQLQLLHQQRPTTMAVPKQKAMSPAMGDELGNHQLQQALTGQLSEAAELIETGNPVLAQGILARLNHHVSPLGKPFQRAVFYFKEALQVLVHMSTTNSLALSPFNLIFKIGAYKTFSEISPVLQFANFTCTQAILEAVEGLNRIHVIDFDIGCGGQWASFMQELALRNGGSISGGATLKITAFASPSTDDEIELSFTQENLKHFASEINLAFELEIISLEMLNSDSWPLPLRVSEGVGIAVNFPIGSFSSYPLPLPLVLRFVKQLSPKVVVSLERGCDRTDVPFSLQIVHALKSYSGLLESLDVVNVNLDALQKIERCLLQPEIEKMVLGCRRSPERTLPWRSSFLNSGFSPLMFSNFTESQAECLVQRSQARGFHVEKKQSSLVLCWQQKELISASAWKC</sequence>
<accession>A0A2P5EBN3</accession>
<proteinExistence type="inferred from homology"/>
<feature type="region of interest" description="SAW" evidence="5">
    <location>
        <begin position="612"/>
        <end position="683"/>
    </location>
</feature>
<evidence type="ECO:0000256" key="6">
    <source>
        <dbReference type="SAM" id="MobiDB-lite"/>
    </source>
</evidence>
<feature type="compositionally biased region" description="Low complexity" evidence="6">
    <location>
        <begin position="63"/>
        <end position="72"/>
    </location>
</feature>
<dbReference type="STRING" id="63057.A0A2P5EBN3"/>
<dbReference type="Pfam" id="PF03514">
    <property type="entry name" value="GRAS"/>
    <property type="match status" value="1"/>
</dbReference>
<organism evidence="7 8">
    <name type="scientific">Trema orientale</name>
    <name type="common">Charcoal tree</name>
    <name type="synonym">Celtis orientalis</name>
    <dbReference type="NCBI Taxonomy" id="63057"/>
    <lineage>
        <taxon>Eukaryota</taxon>
        <taxon>Viridiplantae</taxon>
        <taxon>Streptophyta</taxon>
        <taxon>Embryophyta</taxon>
        <taxon>Tracheophyta</taxon>
        <taxon>Spermatophyta</taxon>
        <taxon>Magnoliopsida</taxon>
        <taxon>eudicotyledons</taxon>
        <taxon>Gunneridae</taxon>
        <taxon>Pentapetalae</taxon>
        <taxon>rosids</taxon>
        <taxon>fabids</taxon>
        <taxon>Rosales</taxon>
        <taxon>Cannabaceae</taxon>
        <taxon>Trema</taxon>
    </lineage>
</organism>